<dbReference type="Proteomes" id="UP000275385">
    <property type="component" value="Unassembled WGS sequence"/>
</dbReference>
<reference evidence="1 2" key="1">
    <citation type="submission" date="2018-08" db="EMBL/GenBank/DDBJ databases">
        <title>Draft genome of the lignicolous fungus Coniochaeta pulveracea.</title>
        <authorList>
            <person name="Borstlap C.J."/>
            <person name="De Witt R.N."/>
            <person name="Botha A."/>
            <person name="Volschenk H."/>
        </authorList>
    </citation>
    <scope>NUCLEOTIDE SEQUENCE [LARGE SCALE GENOMIC DNA]</scope>
    <source>
        <strain evidence="1 2">CAB683</strain>
    </source>
</reference>
<name>A0A420Y390_9PEZI</name>
<gene>
    <name evidence="1" type="ORF">DL546_005394</name>
</gene>
<dbReference type="EMBL" id="QVQW01000058">
    <property type="protein sequence ID" value="RKU42337.1"/>
    <property type="molecule type" value="Genomic_DNA"/>
</dbReference>
<comment type="caution">
    <text evidence="1">The sequence shown here is derived from an EMBL/GenBank/DDBJ whole genome shotgun (WGS) entry which is preliminary data.</text>
</comment>
<dbReference type="OrthoDB" id="2942798at2759"/>
<dbReference type="AlphaFoldDB" id="A0A420Y390"/>
<protein>
    <recommendedName>
        <fullName evidence="3">Aminoglycoside phosphotransferase domain-containing protein</fullName>
    </recommendedName>
</protein>
<keyword evidence="2" id="KW-1185">Reference proteome</keyword>
<proteinExistence type="predicted"/>
<evidence type="ECO:0000313" key="1">
    <source>
        <dbReference type="EMBL" id="RKU42337.1"/>
    </source>
</evidence>
<dbReference type="InterPro" id="IPR011009">
    <property type="entry name" value="Kinase-like_dom_sf"/>
</dbReference>
<evidence type="ECO:0008006" key="3">
    <source>
        <dbReference type="Google" id="ProtNLM"/>
    </source>
</evidence>
<evidence type="ECO:0000313" key="2">
    <source>
        <dbReference type="Proteomes" id="UP000275385"/>
    </source>
</evidence>
<sequence length="222" mass="25651">MDPDALSFPRAIKFRLGRSTVSAIAESPYESKHQHVIRLTILRGIWQRRLIAFITKLPASIRTFITKMWPGWSLPKTVVLKKLKPDWDEEFESEKEAYKRVKPLQGDLIPVFYGEAQCEGTRAFILSEVDGVVSYMQSKPPLPSAEFERRIEAIYQKLGVFKFSYEDANLGNILLTRDGAMLVDLESAWEPEPGDLEFATECAIQQFMRQYSYYLNSLDDKW</sequence>
<organism evidence="1 2">
    <name type="scientific">Coniochaeta pulveracea</name>
    <dbReference type="NCBI Taxonomy" id="177199"/>
    <lineage>
        <taxon>Eukaryota</taxon>
        <taxon>Fungi</taxon>
        <taxon>Dikarya</taxon>
        <taxon>Ascomycota</taxon>
        <taxon>Pezizomycotina</taxon>
        <taxon>Sordariomycetes</taxon>
        <taxon>Sordariomycetidae</taxon>
        <taxon>Coniochaetales</taxon>
        <taxon>Coniochaetaceae</taxon>
        <taxon>Coniochaeta</taxon>
    </lineage>
</organism>
<dbReference type="SUPFAM" id="SSF56112">
    <property type="entry name" value="Protein kinase-like (PK-like)"/>
    <property type="match status" value="1"/>
</dbReference>
<accession>A0A420Y390</accession>